<dbReference type="Pfam" id="PF00149">
    <property type="entry name" value="Metallophos"/>
    <property type="match status" value="1"/>
</dbReference>
<dbReference type="GeneID" id="97667739"/>
<dbReference type="PANTHER" id="PTHR42988:SF2">
    <property type="entry name" value="CYCLIC NUCLEOTIDE PHOSPHODIESTERASE CBUA0032-RELATED"/>
    <property type="match status" value="1"/>
</dbReference>
<evidence type="ECO:0000256" key="3">
    <source>
        <dbReference type="ARBA" id="ARBA00023004"/>
    </source>
</evidence>
<evidence type="ECO:0000259" key="5">
    <source>
        <dbReference type="Pfam" id="PF00149"/>
    </source>
</evidence>
<keyword evidence="2 6" id="KW-0378">Hydrolase</keyword>
<keyword evidence="7" id="KW-1185">Reference proteome</keyword>
<dbReference type="OrthoDB" id="651281at2"/>
<sequence length="274" mass="30560">MKLLQLTDIHLTAPGETIGGREPNDNFRKALGHALTHHPDADALVITGDLSDWGDRADYLRLKETISGLSVPVHLCIGNHDERDVFVSVFPDLVDDNGFVQSVLDLPLGQAIFLDTWGANSHAGYYCETRRSWLDERLNETAGPVFLFMHHNPVPTGIAPMDKIMLQDAEEFGNVIEKHRAKIRHIFHGHCHLPLSGSFHGVPFSAPRGTNHAGWPDFANETNLSASDLNECYSVILASETSVMVHLVEYGYQGEVRREGSPDYADWNRLTMVR</sequence>
<keyword evidence="3" id="KW-0408">Iron</keyword>
<dbReference type="Proteomes" id="UP000049983">
    <property type="component" value="Unassembled WGS sequence"/>
</dbReference>
<evidence type="ECO:0000313" key="6">
    <source>
        <dbReference type="EMBL" id="CTQ64139.1"/>
    </source>
</evidence>
<organism evidence="6 7">
    <name type="scientific">Roseibium album</name>
    <dbReference type="NCBI Taxonomy" id="311410"/>
    <lineage>
        <taxon>Bacteria</taxon>
        <taxon>Pseudomonadati</taxon>
        <taxon>Pseudomonadota</taxon>
        <taxon>Alphaproteobacteria</taxon>
        <taxon>Hyphomicrobiales</taxon>
        <taxon>Stappiaceae</taxon>
        <taxon>Roseibium</taxon>
    </lineage>
</organism>
<dbReference type="EC" id="3.1.4.17" evidence="6"/>
<comment type="similarity">
    <text evidence="4">Belongs to the cyclic nucleotide phosphodiesterase class-III family.</text>
</comment>
<evidence type="ECO:0000256" key="4">
    <source>
        <dbReference type="ARBA" id="ARBA00025742"/>
    </source>
</evidence>
<evidence type="ECO:0000256" key="1">
    <source>
        <dbReference type="ARBA" id="ARBA00022723"/>
    </source>
</evidence>
<accession>A0A0M6ZMZ7</accession>
<gene>
    <name evidence="6" type="primary">cpdA_1</name>
    <name evidence="6" type="ORF">LA5096_00273</name>
</gene>
<keyword evidence="1" id="KW-0479">Metal-binding</keyword>
<dbReference type="InterPro" id="IPR004843">
    <property type="entry name" value="Calcineurin-like_PHP"/>
</dbReference>
<dbReference type="InterPro" id="IPR029052">
    <property type="entry name" value="Metallo-depent_PP-like"/>
</dbReference>
<dbReference type="RefSeq" id="WP_055116863.1">
    <property type="nucleotide sequence ID" value="NZ_CXWA01000003.1"/>
</dbReference>
<evidence type="ECO:0000313" key="7">
    <source>
        <dbReference type="Proteomes" id="UP000049983"/>
    </source>
</evidence>
<proteinExistence type="inferred from homology"/>
<reference evidence="7" key="1">
    <citation type="submission" date="2015-07" db="EMBL/GenBank/DDBJ databases">
        <authorList>
            <person name="Rodrigo-Torres Lidia"/>
            <person name="Arahal R.David."/>
        </authorList>
    </citation>
    <scope>NUCLEOTIDE SEQUENCE [LARGE SCALE GENOMIC DNA]</scope>
    <source>
        <strain evidence="7">CECT 5096</strain>
    </source>
</reference>
<dbReference type="PANTHER" id="PTHR42988">
    <property type="entry name" value="PHOSPHOHYDROLASE"/>
    <property type="match status" value="1"/>
</dbReference>
<protein>
    <submittedName>
        <fullName evidence="6">3',5'-cyclic adenosine monophosphate phosphodiesterase CpdA</fullName>
        <ecNumber evidence="6">3.1.4.17</ecNumber>
    </submittedName>
</protein>
<dbReference type="InterPro" id="IPR026575">
    <property type="entry name" value="GpdQ/CpdA-like"/>
</dbReference>
<dbReference type="EMBL" id="CXWC01000001">
    <property type="protein sequence ID" value="CTQ64139.1"/>
    <property type="molecule type" value="Genomic_DNA"/>
</dbReference>
<dbReference type="GO" id="GO:0046872">
    <property type="term" value="F:metal ion binding"/>
    <property type="evidence" value="ECO:0007669"/>
    <property type="project" value="UniProtKB-KW"/>
</dbReference>
<evidence type="ECO:0000256" key="2">
    <source>
        <dbReference type="ARBA" id="ARBA00022801"/>
    </source>
</evidence>
<name>A0A0M6ZMZ7_9HYPH</name>
<feature type="domain" description="Calcineurin-like phosphoesterase" evidence="5">
    <location>
        <begin position="1"/>
        <end position="193"/>
    </location>
</feature>
<dbReference type="SUPFAM" id="SSF56300">
    <property type="entry name" value="Metallo-dependent phosphatases"/>
    <property type="match status" value="1"/>
</dbReference>
<dbReference type="STRING" id="311410.LA5095_02904"/>
<dbReference type="GO" id="GO:0004114">
    <property type="term" value="F:3',5'-cyclic-nucleotide phosphodiesterase activity"/>
    <property type="evidence" value="ECO:0007669"/>
    <property type="project" value="UniProtKB-EC"/>
</dbReference>
<dbReference type="AlphaFoldDB" id="A0A0M6ZMZ7"/>
<dbReference type="InterPro" id="IPR050884">
    <property type="entry name" value="CNP_phosphodiesterase-III"/>
</dbReference>
<dbReference type="CDD" id="cd07402">
    <property type="entry name" value="MPP_GpdQ"/>
    <property type="match status" value="1"/>
</dbReference>
<dbReference type="Gene3D" id="3.60.21.10">
    <property type="match status" value="1"/>
</dbReference>